<evidence type="ECO:0000313" key="2">
    <source>
        <dbReference type="Proteomes" id="UP001157396"/>
    </source>
</evidence>
<sequence>MIHRVWRFCKDENVTLLYDYTGTLKSKGKYIHDNGNDYIIVQAGLPELEELKVILHELEHVRHGDIGFYNSLQILKVEASANKDGISNLISLLATEEIPQPNYLKIAEYLGVDPEYYKPTICEALQKYQTEY</sequence>
<reference evidence="1" key="1">
    <citation type="submission" date="2023-04" db="EMBL/GenBank/DDBJ databases">
        <title>Genomic analysis of Lactococcus garvieae isolates.</title>
        <authorList>
            <person name="Zhanghang C."/>
        </authorList>
    </citation>
    <scope>NUCLEOTIDE SEQUENCE</scope>
    <source>
        <strain evidence="1">ZB-1</strain>
    </source>
</reference>
<evidence type="ECO:0008006" key="3">
    <source>
        <dbReference type="Google" id="ProtNLM"/>
    </source>
</evidence>
<name>A0AA43T9C6_9LACT</name>
<proteinExistence type="predicted"/>
<accession>A0AA43T9C6</accession>
<protein>
    <recommendedName>
        <fullName evidence="3">IrrE N-terminal-like domain-containing protein</fullName>
    </recommendedName>
</protein>
<dbReference type="AlphaFoldDB" id="A0AA43T9C6"/>
<dbReference type="Proteomes" id="UP001157396">
    <property type="component" value="Unassembled WGS sequence"/>
</dbReference>
<organism evidence="1 2">
    <name type="scientific">Lactococcus garvieae</name>
    <dbReference type="NCBI Taxonomy" id="1363"/>
    <lineage>
        <taxon>Bacteria</taxon>
        <taxon>Bacillati</taxon>
        <taxon>Bacillota</taxon>
        <taxon>Bacilli</taxon>
        <taxon>Lactobacillales</taxon>
        <taxon>Streptococcaceae</taxon>
        <taxon>Lactococcus</taxon>
    </lineage>
</organism>
<dbReference type="EMBL" id="JARYTV010000002">
    <property type="protein sequence ID" value="MDH7959419.1"/>
    <property type="molecule type" value="Genomic_DNA"/>
</dbReference>
<evidence type="ECO:0000313" key="1">
    <source>
        <dbReference type="EMBL" id="MDH7959419.1"/>
    </source>
</evidence>
<dbReference type="RefSeq" id="WP_206916206.1">
    <property type="nucleotide sequence ID" value="NZ_AP026069.1"/>
</dbReference>
<comment type="caution">
    <text evidence="1">The sequence shown here is derived from an EMBL/GenBank/DDBJ whole genome shotgun (WGS) entry which is preliminary data.</text>
</comment>
<gene>
    <name evidence="1" type="ORF">QHR29_02915</name>
</gene>